<dbReference type="SMART" id="SM00204">
    <property type="entry name" value="TGFB"/>
    <property type="match status" value="1"/>
</dbReference>
<feature type="compositionally biased region" description="Basic and acidic residues" evidence="7">
    <location>
        <begin position="135"/>
        <end position="144"/>
    </location>
</feature>
<dbReference type="GO" id="GO:0005125">
    <property type="term" value="F:cytokine activity"/>
    <property type="evidence" value="ECO:0007669"/>
    <property type="project" value="TreeGrafter"/>
</dbReference>
<dbReference type="Gene3D" id="2.60.120.970">
    <property type="match status" value="1"/>
</dbReference>
<feature type="signal peptide" evidence="8">
    <location>
        <begin position="1"/>
        <end position="16"/>
    </location>
</feature>
<dbReference type="Proteomes" id="UP000030746">
    <property type="component" value="Unassembled WGS sequence"/>
</dbReference>
<keyword evidence="5" id="KW-1015">Disulfide bond</keyword>
<keyword evidence="3" id="KW-0964">Secreted</keyword>
<dbReference type="KEGG" id="lgi:LOTGIDRAFT_151945"/>
<dbReference type="HOGENOM" id="CLU_522053_0_0_1"/>
<gene>
    <name evidence="10" type="ORF">LOTGIDRAFT_151945</name>
</gene>
<dbReference type="Pfam" id="PF00019">
    <property type="entry name" value="TGF_beta"/>
    <property type="match status" value="1"/>
</dbReference>
<dbReference type="RefSeq" id="XP_009043689.1">
    <property type="nucleotide sequence ID" value="XM_009045441.1"/>
</dbReference>
<dbReference type="OrthoDB" id="6516235at2759"/>
<keyword evidence="11" id="KW-1185">Reference proteome</keyword>
<dbReference type="Pfam" id="PF00688">
    <property type="entry name" value="TGFb_propeptide"/>
    <property type="match status" value="1"/>
</dbReference>
<evidence type="ECO:0000256" key="5">
    <source>
        <dbReference type="ARBA" id="ARBA00023157"/>
    </source>
</evidence>
<dbReference type="AlphaFoldDB" id="V4ALT0"/>
<dbReference type="STRING" id="225164.V4ALT0"/>
<feature type="compositionally biased region" description="Basic residues" evidence="7">
    <location>
        <begin position="168"/>
        <end position="178"/>
    </location>
</feature>
<evidence type="ECO:0000313" key="11">
    <source>
        <dbReference type="Proteomes" id="UP000030746"/>
    </source>
</evidence>
<evidence type="ECO:0000259" key="9">
    <source>
        <dbReference type="PROSITE" id="PS51362"/>
    </source>
</evidence>
<evidence type="ECO:0000256" key="1">
    <source>
        <dbReference type="ARBA" id="ARBA00004613"/>
    </source>
</evidence>
<feature type="compositionally biased region" description="Low complexity" evidence="7">
    <location>
        <begin position="69"/>
        <end position="81"/>
    </location>
</feature>
<dbReference type="PANTHER" id="PTHR11848">
    <property type="entry name" value="TGF-BETA FAMILY"/>
    <property type="match status" value="1"/>
</dbReference>
<comment type="similarity">
    <text evidence="2 6">Belongs to the TGF-beta family.</text>
</comment>
<dbReference type="InterPro" id="IPR001839">
    <property type="entry name" value="TGF-b_C"/>
</dbReference>
<proteinExistence type="inferred from homology"/>
<dbReference type="GeneID" id="20235566"/>
<dbReference type="PROSITE" id="PS51362">
    <property type="entry name" value="TGF_BETA_2"/>
    <property type="match status" value="1"/>
</dbReference>
<keyword evidence="8" id="KW-0732">Signal</keyword>
<evidence type="ECO:0000256" key="7">
    <source>
        <dbReference type="SAM" id="MobiDB-lite"/>
    </source>
</evidence>
<feature type="region of interest" description="Disordered" evidence="7">
    <location>
        <begin position="119"/>
        <end position="144"/>
    </location>
</feature>
<protein>
    <recommendedName>
        <fullName evidence="9">TGF-beta family profile domain-containing protein</fullName>
    </recommendedName>
</protein>
<organism evidence="10 11">
    <name type="scientific">Lottia gigantea</name>
    <name type="common">Giant owl limpet</name>
    <dbReference type="NCBI Taxonomy" id="225164"/>
    <lineage>
        <taxon>Eukaryota</taxon>
        <taxon>Metazoa</taxon>
        <taxon>Spiralia</taxon>
        <taxon>Lophotrochozoa</taxon>
        <taxon>Mollusca</taxon>
        <taxon>Gastropoda</taxon>
        <taxon>Patellogastropoda</taxon>
        <taxon>Lottioidea</taxon>
        <taxon>Lottiidae</taxon>
        <taxon>Lottia</taxon>
    </lineage>
</organism>
<dbReference type="PANTHER" id="PTHR11848:SF262">
    <property type="entry name" value="LD29161P"/>
    <property type="match status" value="1"/>
</dbReference>
<comment type="subcellular location">
    <subcellularLocation>
        <location evidence="1">Secreted</location>
    </subcellularLocation>
</comment>
<feature type="domain" description="TGF-beta family profile" evidence="9">
    <location>
        <begin position="401"/>
        <end position="522"/>
    </location>
</feature>
<evidence type="ECO:0000256" key="2">
    <source>
        <dbReference type="ARBA" id="ARBA00006656"/>
    </source>
</evidence>
<dbReference type="SUPFAM" id="SSF57501">
    <property type="entry name" value="Cystine-knot cytokines"/>
    <property type="match status" value="1"/>
</dbReference>
<sequence length="522" mass="60832">MQTIIFFTISMVIVSSDFNSSSDNSTDFSNFSDFSDMENKSEEIYFEENDGKFPIADQINDKTGIIKNTSTESTPESTTSSHGWTGLRTPRPDKKLRELQKELAKQRLKQKEIELRKVKAKEKEAKRRHRHEKKGNKLADKKARQELEDETFSAKFGSLKNRTIAKEHRSKRKHISRKSQHERPEKIIQHSKECIDCDPKEKAKRIETFRRQVLEKLRVEKVPSNYVSPPRLPPQYDPEYMQDEWLDDGDDSFYAKTKQLIIPASDVSHHCAPRHATGCYHFVLKRKITGYITSAKLWIFKNRDQNDKQQSFTISELEPDTRYDHTKLRPKNIVDRIETDVKKGWLQFNMTSSVRKWLEKPHMNHGFSVRCKTCYYRKHRVLFGAKEGYRPVLVIHLGRDRGRRGRRSIDCTPGETSCCRQQFYISFEDIENFVQVLEPKGIWANYCTGSCHEPTNAHYNHTSLIQAMRWRAGTVNETFMEEIKPCCSPISYLTKSMLIIEPSGDLSYNEIPNISVQACGCV</sequence>
<dbReference type="GO" id="GO:0008083">
    <property type="term" value="F:growth factor activity"/>
    <property type="evidence" value="ECO:0007669"/>
    <property type="project" value="UniProtKB-KW"/>
</dbReference>
<dbReference type="OMA" id="HACCKRQ"/>
<dbReference type="InterPro" id="IPR015615">
    <property type="entry name" value="TGF-beta-rel"/>
</dbReference>
<evidence type="ECO:0000256" key="3">
    <source>
        <dbReference type="ARBA" id="ARBA00022525"/>
    </source>
</evidence>
<reference evidence="10 11" key="1">
    <citation type="journal article" date="2013" name="Nature">
        <title>Insights into bilaterian evolution from three spiralian genomes.</title>
        <authorList>
            <person name="Simakov O."/>
            <person name="Marletaz F."/>
            <person name="Cho S.J."/>
            <person name="Edsinger-Gonzales E."/>
            <person name="Havlak P."/>
            <person name="Hellsten U."/>
            <person name="Kuo D.H."/>
            <person name="Larsson T."/>
            <person name="Lv J."/>
            <person name="Arendt D."/>
            <person name="Savage R."/>
            <person name="Osoegawa K."/>
            <person name="de Jong P."/>
            <person name="Grimwood J."/>
            <person name="Chapman J.A."/>
            <person name="Shapiro H."/>
            <person name="Aerts A."/>
            <person name="Otillar R.P."/>
            <person name="Terry A.Y."/>
            <person name="Boore J.L."/>
            <person name="Grigoriev I.V."/>
            <person name="Lindberg D.R."/>
            <person name="Seaver E.C."/>
            <person name="Weisblat D.A."/>
            <person name="Putnam N.H."/>
            <person name="Rokhsar D.S."/>
        </authorList>
    </citation>
    <scope>NUCLEOTIDE SEQUENCE [LARGE SCALE GENOMIC DNA]</scope>
</reference>
<dbReference type="InterPro" id="IPR029034">
    <property type="entry name" value="Cystine-knot_cytokine"/>
</dbReference>
<dbReference type="EMBL" id="KB199650">
    <property type="protein sequence ID" value="ESP05144.1"/>
    <property type="molecule type" value="Genomic_DNA"/>
</dbReference>
<dbReference type="InterPro" id="IPR001111">
    <property type="entry name" value="TGF-b_propeptide"/>
</dbReference>
<keyword evidence="4 6" id="KW-0339">Growth factor</keyword>
<evidence type="ECO:0000256" key="8">
    <source>
        <dbReference type="SAM" id="SignalP"/>
    </source>
</evidence>
<accession>V4ALT0</accession>
<feature type="region of interest" description="Disordered" evidence="7">
    <location>
        <begin position="165"/>
        <end position="185"/>
    </location>
</feature>
<dbReference type="CDD" id="cd08698">
    <property type="entry name" value="TGF_beta_SF"/>
    <property type="match status" value="1"/>
</dbReference>
<dbReference type="GO" id="GO:0005615">
    <property type="term" value="C:extracellular space"/>
    <property type="evidence" value="ECO:0007669"/>
    <property type="project" value="TreeGrafter"/>
</dbReference>
<evidence type="ECO:0000256" key="4">
    <source>
        <dbReference type="ARBA" id="ARBA00023030"/>
    </source>
</evidence>
<name>V4ALT0_LOTGI</name>
<dbReference type="Gene3D" id="2.10.90.10">
    <property type="entry name" value="Cystine-knot cytokines"/>
    <property type="match status" value="1"/>
</dbReference>
<feature type="chain" id="PRO_5004718751" description="TGF-beta family profile domain-containing protein" evidence="8">
    <location>
        <begin position="17"/>
        <end position="522"/>
    </location>
</feature>
<evidence type="ECO:0000256" key="6">
    <source>
        <dbReference type="RuleBase" id="RU000354"/>
    </source>
</evidence>
<evidence type="ECO:0000313" key="10">
    <source>
        <dbReference type="EMBL" id="ESP05144.1"/>
    </source>
</evidence>
<dbReference type="CTD" id="20235566"/>
<feature type="region of interest" description="Disordered" evidence="7">
    <location>
        <begin position="67"/>
        <end position="91"/>
    </location>
</feature>